<dbReference type="AlphaFoldDB" id="A0A5J4KPA8"/>
<organism evidence="2 3">
    <name type="scientific">Dictyobacter vulcani</name>
    <dbReference type="NCBI Taxonomy" id="2607529"/>
    <lineage>
        <taxon>Bacteria</taxon>
        <taxon>Bacillati</taxon>
        <taxon>Chloroflexota</taxon>
        <taxon>Ktedonobacteria</taxon>
        <taxon>Ktedonobacterales</taxon>
        <taxon>Dictyobacteraceae</taxon>
        <taxon>Dictyobacter</taxon>
    </lineage>
</organism>
<dbReference type="RefSeq" id="WP_151755883.1">
    <property type="nucleotide sequence ID" value="NZ_BKZW01000001.1"/>
</dbReference>
<feature type="compositionally biased region" description="Low complexity" evidence="1">
    <location>
        <begin position="191"/>
        <end position="207"/>
    </location>
</feature>
<sequence length="255" mass="28242">MNNTTQNPLVVGVFQNEEAARQAITQLHDAGFSREQLGFANTTGQTTETNLHEELVKLGVAQEHAGYYQNAYQAGQHIVSVRADGRDQEAASILSANGATGINADPNVSTTADATPQTAGYNNNNDPMQNPANQPANYQNSTYNNANQQGYANTNNYNADQQQQYGNANQQQYNDPNYSNANQQQQYGNANQQQYNDPNYSNANQQGYNGGQNSGADATAYNGQETNMDRLHRVTEEERQNRERMQRNDNENFGR</sequence>
<feature type="region of interest" description="Disordered" evidence="1">
    <location>
        <begin position="191"/>
        <end position="255"/>
    </location>
</feature>
<dbReference type="Proteomes" id="UP000326912">
    <property type="component" value="Unassembled WGS sequence"/>
</dbReference>
<feature type="compositionally biased region" description="Low complexity" evidence="1">
    <location>
        <begin position="121"/>
        <end position="140"/>
    </location>
</feature>
<name>A0A5J4KPA8_9CHLR</name>
<evidence type="ECO:0000313" key="3">
    <source>
        <dbReference type="Proteomes" id="UP000326912"/>
    </source>
</evidence>
<proteinExistence type="predicted"/>
<gene>
    <name evidence="2" type="ORF">KDW_21010</name>
</gene>
<comment type="caution">
    <text evidence="2">The sequence shown here is derived from an EMBL/GenBank/DDBJ whole genome shotgun (WGS) entry which is preliminary data.</text>
</comment>
<feature type="compositionally biased region" description="Polar residues" evidence="1">
    <location>
        <begin position="99"/>
        <end position="120"/>
    </location>
</feature>
<accession>A0A5J4KPA8</accession>
<evidence type="ECO:0008006" key="4">
    <source>
        <dbReference type="Google" id="ProtNLM"/>
    </source>
</evidence>
<keyword evidence="3" id="KW-1185">Reference proteome</keyword>
<feature type="region of interest" description="Disordered" evidence="1">
    <location>
        <begin position="99"/>
        <end position="154"/>
    </location>
</feature>
<protein>
    <recommendedName>
        <fullName evidence="4">General stress protein 17M-like domain-containing protein</fullName>
    </recommendedName>
</protein>
<dbReference type="EMBL" id="BKZW01000001">
    <property type="protein sequence ID" value="GER87939.1"/>
    <property type="molecule type" value="Genomic_DNA"/>
</dbReference>
<evidence type="ECO:0000256" key="1">
    <source>
        <dbReference type="SAM" id="MobiDB-lite"/>
    </source>
</evidence>
<reference evidence="2 3" key="1">
    <citation type="submission" date="2019-10" db="EMBL/GenBank/DDBJ databases">
        <title>Dictyobacter vulcani sp. nov., within the class Ktedonobacteria, isolated from soil of volcanic Mt. Zao.</title>
        <authorList>
            <person name="Zheng Y."/>
            <person name="Wang C.M."/>
            <person name="Sakai Y."/>
            <person name="Abe K."/>
            <person name="Yokota A."/>
            <person name="Yabe S."/>
        </authorList>
    </citation>
    <scope>NUCLEOTIDE SEQUENCE [LARGE SCALE GENOMIC DNA]</scope>
    <source>
        <strain evidence="2 3">W12</strain>
    </source>
</reference>
<feature type="compositionally biased region" description="Basic and acidic residues" evidence="1">
    <location>
        <begin position="227"/>
        <end position="255"/>
    </location>
</feature>
<feature type="compositionally biased region" description="Polar residues" evidence="1">
    <location>
        <begin position="141"/>
        <end position="150"/>
    </location>
</feature>
<evidence type="ECO:0000313" key="2">
    <source>
        <dbReference type="EMBL" id="GER87939.1"/>
    </source>
</evidence>